<reference evidence="3" key="2">
    <citation type="submission" date="2015-01" db="EMBL/GenBank/DDBJ databases">
        <title>Complete genome sequence of Methylobacterium aquaticum strain 22A.</title>
        <authorList>
            <person name="Tani A."/>
            <person name="Ogura Y."/>
            <person name="Hayashi T."/>
        </authorList>
    </citation>
    <scope>NUCLEOTIDE SEQUENCE [LARGE SCALE GENOMIC DNA]</scope>
    <source>
        <strain evidence="3">MA-22A</strain>
    </source>
</reference>
<sequence>MGVVTLFPFAQDKEVPMARVVMLVHEEEGVFGASFPDFPGATTVADDLDTLYRKAAEMLAFHVGGMAEDGDAIPTLRTLSELQQDPVFREDGKGAMIGLVDVDLPGKAVRVNVSIEEGLLKRIDHAAAAAGESRSSFLARAARARLSTAA</sequence>
<dbReference type="STRING" id="270351.Maq22A_c21650"/>
<dbReference type="CDD" id="cd22231">
    <property type="entry name" value="RHH_NikR_HicB-like"/>
    <property type="match status" value="1"/>
</dbReference>
<dbReference type="InterPro" id="IPR031807">
    <property type="entry name" value="HicB-like"/>
</dbReference>
<evidence type="ECO:0000313" key="2">
    <source>
        <dbReference type="EMBL" id="BAQ47344.1"/>
    </source>
</evidence>
<protein>
    <recommendedName>
        <fullName evidence="1">HicB-like antitoxin of toxin-antitoxin system domain-containing protein</fullName>
    </recommendedName>
</protein>
<dbReference type="Pfam" id="PF15919">
    <property type="entry name" value="HicB_lk_antitox"/>
    <property type="match status" value="1"/>
</dbReference>
<dbReference type="EMBL" id="AP014704">
    <property type="protein sequence ID" value="BAQ47344.1"/>
    <property type="molecule type" value="Genomic_DNA"/>
</dbReference>
<dbReference type="AlphaFoldDB" id="A0A0C6FPY8"/>
<dbReference type="PATRIC" id="fig|270351.10.peg.4186"/>
<dbReference type="KEGG" id="maqu:Maq22A_c21650"/>
<reference evidence="2 3" key="1">
    <citation type="journal article" date="2015" name="Genome Announc.">
        <title>Complete Genome Sequence of Methylobacterium aquaticum Strain 22A, Isolated from Racomitrium japonicum Moss.</title>
        <authorList>
            <person name="Tani A."/>
            <person name="Ogura Y."/>
            <person name="Hayashi T."/>
            <person name="Kimbara K."/>
        </authorList>
    </citation>
    <scope>NUCLEOTIDE SEQUENCE [LARGE SCALE GENOMIC DNA]</scope>
    <source>
        <strain evidence="2 3">MA-22A</strain>
    </source>
</reference>
<dbReference type="Proteomes" id="UP000061432">
    <property type="component" value="Chromosome"/>
</dbReference>
<dbReference type="InterPro" id="IPR035069">
    <property type="entry name" value="TTHA1013/TTHA0281-like"/>
</dbReference>
<gene>
    <name evidence="2" type="ORF">Maq22A_c21650</name>
</gene>
<dbReference type="Gene3D" id="3.30.160.250">
    <property type="match status" value="1"/>
</dbReference>
<name>A0A0C6FPY8_9HYPH</name>
<evidence type="ECO:0000313" key="3">
    <source>
        <dbReference type="Proteomes" id="UP000061432"/>
    </source>
</evidence>
<feature type="domain" description="HicB-like antitoxin of toxin-antitoxin system" evidence="1">
    <location>
        <begin position="24"/>
        <end position="142"/>
    </location>
</feature>
<accession>A0A0C6FPY8</accession>
<organism evidence="2 3">
    <name type="scientific">Methylobacterium aquaticum</name>
    <dbReference type="NCBI Taxonomy" id="270351"/>
    <lineage>
        <taxon>Bacteria</taxon>
        <taxon>Pseudomonadati</taxon>
        <taxon>Pseudomonadota</taxon>
        <taxon>Alphaproteobacteria</taxon>
        <taxon>Hyphomicrobiales</taxon>
        <taxon>Methylobacteriaceae</taxon>
        <taxon>Methylobacterium</taxon>
    </lineage>
</organism>
<proteinExistence type="predicted"/>
<dbReference type="SUPFAM" id="SSF143100">
    <property type="entry name" value="TTHA1013/TTHA0281-like"/>
    <property type="match status" value="1"/>
</dbReference>
<evidence type="ECO:0000259" key="1">
    <source>
        <dbReference type="Pfam" id="PF15919"/>
    </source>
</evidence>